<proteinExistence type="predicted"/>
<dbReference type="STRING" id="1391654.AKJ09_02753"/>
<sequence length="175" mass="17765">MGFFAFLSRSDSPEGLGPGLPRVSRTSRFAFVGLVLAGAFAVATFGGCAAELENPERFGNGGSNTTGGNTDGGSSAPTCPDVPQVLKASCGSAGCHGGATPTSNLDLASPDVGNRLKTQKATTGDPLIDPANPENSVLYKKTLPKPPFGSSMPLNGTPFDDSMRACLATWIGGLK</sequence>
<protein>
    <submittedName>
        <fullName evidence="2">Uncharacterized protein</fullName>
    </submittedName>
</protein>
<reference evidence="2 3" key="1">
    <citation type="submission" date="2015-08" db="EMBL/GenBank/DDBJ databases">
        <authorList>
            <person name="Babu N.S."/>
            <person name="Beckwith C.J."/>
            <person name="Beseler K.G."/>
            <person name="Brison A."/>
            <person name="Carone J.V."/>
            <person name="Caskin T.P."/>
            <person name="Diamond M."/>
            <person name="Durham M.E."/>
            <person name="Foxe J.M."/>
            <person name="Go M."/>
            <person name="Henderson B.A."/>
            <person name="Jones I.B."/>
            <person name="McGettigan J.A."/>
            <person name="Micheletti S.J."/>
            <person name="Nasrallah M.E."/>
            <person name="Ortiz D."/>
            <person name="Piller C.R."/>
            <person name="Privatt S.R."/>
            <person name="Schneider S.L."/>
            <person name="Sharp S."/>
            <person name="Smith T.C."/>
            <person name="Stanton J.D."/>
            <person name="Ullery H.E."/>
            <person name="Wilson R.J."/>
            <person name="Serrano M.G."/>
            <person name="Buck G."/>
            <person name="Lee V."/>
            <person name="Wang Y."/>
            <person name="Carvalho R."/>
            <person name="Voegtly L."/>
            <person name="Shi R."/>
            <person name="Duckworth R."/>
            <person name="Johnson A."/>
            <person name="Loviza R."/>
            <person name="Walstead R."/>
            <person name="Shah Z."/>
            <person name="Kiflezghi M."/>
            <person name="Wade K."/>
            <person name="Ball S.L."/>
            <person name="Bradley K.W."/>
            <person name="Asai D.J."/>
            <person name="Bowman C.A."/>
            <person name="Russell D.A."/>
            <person name="Pope W.H."/>
            <person name="Jacobs-Sera D."/>
            <person name="Hendrix R.W."/>
            <person name="Hatfull G.F."/>
        </authorList>
    </citation>
    <scope>NUCLEOTIDE SEQUENCE [LARGE SCALE GENOMIC DNA]</scope>
    <source>
        <strain evidence="2 3">DSM 27648</strain>
    </source>
</reference>
<dbReference type="Proteomes" id="UP000064967">
    <property type="component" value="Chromosome"/>
</dbReference>
<gene>
    <name evidence="2" type="ORF">AKJ09_02753</name>
</gene>
<evidence type="ECO:0000313" key="2">
    <source>
        <dbReference type="EMBL" id="AKU96089.1"/>
    </source>
</evidence>
<dbReference type="RefSeq" id="WP_146647430.1">
    <property type="nucleotide sequence ID" value="NZ_CP012333.1"/>
</dbReference>
<dbReference type="AlphaFoldDB" id="A0A0K1PSI7"/>
<dbReference type="KEGG" id="llu:AKJ09_02753"/>
<feature type="region of interest" description="Disordered" evidence="1">
    <location>
        <begin position="54"/>
        <end position="80"/>
    </location>
</feature>
<dbReference type="EMBL" id="CP012333">
    <property type="protein sequence ID" value="AKU96089.1"/>
    <property type="molecule type" value="Genomic_DNA"/>
</dbReference>
<dbReference type="OrthoDB" id="5514233at2"/>
<organism evidence="2 3">
    <name type="scientific">Labilithrix luteola</name>
    <dbReference type="NCBI Taxonomy" id="1391654"/>
    <lineage>
        <taxon>Bacteria</taxon>
        <taxon>Pseudomonadati</taxon>
        <taxon>Myxococcota</taxon>
        <taxon>Polyangia</taxon>
        <taxon>Polyangiales</taxon>
        <taxon>Labilitrichaceae</taxon>
        <taxon>Labilithrix</taxon>
    </lineage>
</organism>
<evidence type="ECO:0000256" key="1">
    <source>
        <dbReference type="SAM" id="MobiDB-lite"/>
    </source>
</evidence>
<evidence type="ECO:0000313" key="3">
    <source>
        <dbReference type="Proteomes" id="UP000064967"/>
    </source>
</evidence>
<keyword evidence="3" id="KW-1185">Reference proteome</keyword>
<name>A0A0K1PSI7_9BACT</name>
<feature type="compositionally biased region" description="Gly residues" evidence="1">
    <location>
        <begin position="59"/>
        <end position="71"/>
    </location>
</feature>
<accession>A0A0K1PSI7</accession>